<feature type="domain" description="Pseudouridine synthase RsuA/RluA-like" evidence="6">
    <location>
        <begin position="80"/>
        <end position="230"/>
    </location>
</feature>
<evidence type="ECO:0000256" key="2">
    <source>
        <dbReference type="ARBA" id="ARBA00023235"/>
    </source>
</evidence>
<dbReference type="CDD" id="cd00165">
    <property type="entry name" value="S4"/>
    <property type="match status" value="1"/>
</dbReference>
<dbReference type="EMBL" id="DXCC01000003">
    <property type="protein sequence ID" value="HIZ14461.1"/>
    <property type="molecule type" value="Genomic_DNA"/>
</dbReference>
<dbReference type="InterPro" id="IPR006225">
    <property type="entry name" value="PsdUridine_synth_RluC/D"/>
</dbReference>
<dbReference type="Gene3D" id="3.30.2350.10">
    <property type="entry name" value="Pseudouridine synthase"/>
    <property type="match status" value="1"/>
</dbReference>
<dbReference type="PANTHER" id="PTHR21600">
    <property type="entry name" value="MITOCHONDRIAL RNA PSEUDOURIDINE SYNTHASE"/>
    <property type="match status" value="1"/>
</dbReference>
<dbReference type="PROSITE" id="PS50889">
    <property type="entry name" value="S4"/>
    <property type="match status" value="1"/>
</dbReference>
<dbReference type="EC" id="5.4.99.-" evidence="5"/>
<dbReference type="CDD" id="cd02869">
    <property type="entry name" value="PseudoU_synth_RluA_like"/>
    <property type="match status" value="1"/>
</dbReference>
<dbReference type="InterPro" id="IPR006145">
    <property type="entry name" value="PsdUridine_synth_RsuA/RluA"/>
</dbReference>
<name>A0A9D2IKR2_9BACT</name>
<dbReference type="Pfam" id="PF00849">
    <property type="entry name" value="PseudoU_synth_2"/>
    <property type="match status" value="1"/>
</dbReference>
<accession>A0A9D2IKR2</accession>
<protein>
    <recommendedName>
        <fullName evidence="5">Pseudouridine synthase</fullName>
        <ecNumber evidence="5">5.4.99.-</ecNumber>
    </recommendedName>
</protein>
<evidence type="ECO:0000256" key="3">
    <source>
        <dbReference type="PIRSR" id="PIRSR606225-1"/>
    </source>
</evidence>
<dbReference type="InterPro" id="IPR036986">
    <property type="entry name" value="S4_RNA-bd_sf"/>
</dbReference>
<comment type="caution">
    <text evidence="8">The sequence shown here is derived from an EMBL/GenBank/DDBJ whole genome shotgun (WGS) entry which is preliminary data.</text>
</comment>
<evidence type="ECO:0000259" key="7">
    <source>
        <dbReference type="Pfam" id="PF01479"/>
    </source>
</evidence>
<sequence length="285" mass="32611">MEFNVHEPDTLLAFLQKQMAERSRSAVKSLLTHGRIAINGSRTTRYDAALQPGDTVSVLHGMSARPLRHPLLRIVWEDDYLIVADKRNGLLSVGTDKERRRTAFFILSEHIKQQHPSARLFVVHRLDRETSGLILYAKSQAVQEQLQRNWKDLVYDRRYVAVIEGHLPRPTGVIDTLLREDRNRKMWAARTGEGEQAVTSYTVLREGQAYSLVELSLRTGKKNQIRAHMEWMKTPIAGDKKYGATTNPAGRVCLHAYRLCFVHPVTGERLDFTTGIPKLFEETVR</sequence>
<dbReference type="Pfam" id="PF01479">
    <property type="entry name" value="S4"/>
    <property type="match status" value="1"/>
</dbReference>
<dbReference type="InterPro" id="IPR002942">
    <property type="entry name" value="S4_RNA-bd"/>
</dbReference>
<dbReference type="GO" id="GO:0120159">
    <property type="term" value="F:rRNA pseudouridine synthase activity"/>
    <property type="evidence" value="ECO:0007669"/>
    <property type="project" value="UniProtKB-ARBA"/>
</dbReference>
<evidence type="ECO:0000313" key="8">
    <source>
        <dbReference type="EMBL" id="HIZ14461.1"/>
    </source>
</evidence>
<dbReference type="GO" id="GO:0003723">
    <property type="term" value="F:RNA binding"/>
    <property type="evidence" value="ECO:0007669"/>
    <property type="project" value="UniProtKB-KW"/>
</dbReference>
<feature type="active site" evidence="3">
    <location>
        <position position="127"/>
    </location>
</feature>
<evidence type="ECO:0000313" key="9">
    <source>
        <dbReference type="Proteomes" id="UP000824014"/>
    </source>
</evidence>
<comment type="function">
    <text evidence="5">Responsible for synthesis of pseudouridine from uracil.</text>
</comment>
<dbReference type="SUPFAM" id="SSF55120">
    <property type="entry name" value="Pseudouridine synthase"/>
    <property type="match status" value="1"/>
</dbReference>
<proteinExistence type="inferred from homology"/>
<dbReference type="GO" id="GO:0000455">
    <property type="term" value="P:enzyme-directed rRNA pseudouridine synthesis"/>
    <property type="evidence" value="ECO:0007669"/>
    <property type="project" value="TreeGrafter"/>
</dbReference>
<gene>
    <name evidence="8" type="ORF">H9816_00900</name>
</gene>
<comment type="catalytic activity">
    <reaction evidence="5">
        <text>a uridine in RNA = a pseudouridine in RNA</text>
        <dbReference type="Rhea" id="RHEA:48348"/>
        <dbReference type="Rhea" id="RHEA-COMP:12068"/>
        <dbReference type="Rhea" id="RHEA-COMP:12069"/>
        <dbReference type="ChEBI" id="CHEBI:65314"/>
        <dbReference type="ChEBI" id="CHEBI:65315"/>
    </reaction>
</comment>
<feature type="domain" description="RNA-binding S4" evidence="7">
    <location>
        <begin position="12"/>
        <end position="56"/>
    </location>
</feature>
<dbReference type="PANTHER" id="PTHR21600:SF44">
    <property type="entry name" value="RIBOSOMAL LARGE SUBUNIT PSEUDOURIDINE SYNTHASE D"/>
    <property type="match status" value="1"/>
</dbReference>
<dbReference type="Proteomes" id="UP000824014">
    <property type="component" value="Unassembled WGS sequence"/>
</dbReference>
<dbReference type="InterPro" id="IPR050188">
    <property type="entry name" value="RluA_PseudoU_synthase"/>
</dbReference>
<evidence type="ECO:0000259" key="6">
    <source>
        <dbReference type="Pfam" id="PF00849"/>
    </source>
</evidence>
<evidence type="ECO:0000256" key="5">
    <source>
        <dbReference type="RuleBase" id="RU362028"/>
    </source>
</evidence>
<dbReference type="NCBIfam" id="TIGR00005">
    <property type="entry name" value="rluA_subfam"/>
    <property type="match status" value="1"/>
</dbReference>
<dbReference type="SUPFAM" id="SSF55174">
    <property type="entry name" value="Alpha-L RNA-binding motif"/>
    <property type="match status" value="1"/>
</dbReference>
<evidence type="ECO:0000256" key="4">
    <source>
        <dbReference type="PROSITE-ProRule" id="PRU00182"/>
    </source>
</evidence>
<dbReference type="InterPro" id="IPR020103">
    <property type="entry name" value="PsdUridine_synth_cat_dom_sf"/>
</dbReference>
<dbReference type="Gene3D" id="3.10.290.10">
    <property type="entry name" value="RNA-binding S4 domain"/>
    <property type="match status" value="1"/>
</dbReference>
<organism evidence="8 9">
    <name type="scientific">Candidatus Tidjanibacter faecipullorum</name>
    <dbReference type="NCBI Taxonomy" id="2838766"/>
    <lineage>
        <taxon>Bacteria</taxon>
        <taxon>Pseudomonadati</taxon>
        <taxon>Bacteroidota</taxon>
        <taxon>Bacteroidia</taxon>
        <taxon>Bacteroidales</taxon>
        <taxon>Rikenellaceae</taxon>
        <taxon>Tidjanibacter</taxon>
    </lineage>
</organism>
<evidence type="ECO:0000256" key="1">
    <source>
        <dbReference type="ARBA" id="ARBA00010876"/>
    </source>
</evidence>
<keyword evidence="4" id="KW-0694">RNA-binding</keyword>
<dbReference type="AlphaFoldDB" id="A0A9D2IKR2"/>
<keyword evidence="2 5" id="KW-0413">Isomerase</keyword>
<comment type="similarity">
    <text evidence="1 5">Belongs to the pseudouridine synthase RluA family.</text>
</comment>
<reference evidence="8" key="2">
    <citation type="submission" date="2021-04" db="EMBL/GenBank/DDBJ databases">
        <authorList>
            <person name="Gilroy R."/>
        </authorList>
    </citation>
    <scope>NUCLEOTIDE SEQUENCE</scope>
    <source>
        <strain evidence="8">ChiHjej11B10-19426</strain>
    </source>
</reference>
<reference evidence="8" key="1">
    <citation type="journal article" date="2021" name="PeerJ">
        <title>Extensive microbial diversity within the chicken gut microbiome revealed by metagenomics and culture.</title>
        <authorList>
            <person name="Gilroy R."/>
            <person name="Ravi A."/>
            <person name="Getino M."/>
            <person name="Pursley I."/>
            <person name="Horton D.L."/>
            <person name="Alikhan N.F."/>
            <person name="Baker D."/>
            <person name="Gharbi K."/>
            <person name="Hall N."/>
            <person name="Watson M."/>
            <person name="Adriaenssens E.M."/>
            <person name="Foster-Nyarko E."/>
            <person name="Jarju S."/>
            <person name="Secka A."/>
            <person name="Antonio M."/>
            <person name="Oren A."/>
            <person name="Chaudhuri R.R."/>
            <person name="La Ragione R."/>
            <person name="Hildebrand F."/>
            <person name="Pallen M.J."/>
        </authorList>
    </citation>
    <scope>NUCLEOTIDE SEQUENCE</scope>
    <source>
        <strain evidence="8">ChiHjej11B10-19426</strain>
    </source>
</reference>